<evidence type="ECO:0000313" key="7">
    <source>
        <dbReference type="EMBL" id="RDH88636.1"/>
    </source>
</evidence>
<feature type="domain" description="RecX second three-helical" evidence="5">
    <location>
        <begin position="25"/>
        <end position="61"/>
    </location>
</feature>
<proteinExistence type="inferred from homology"/>
<dbReference type="InterPro" id="IPR053924">
    <property type="entry name" value="RecX_HTH_2nd"/>
</dbReference>
<dbReference type="EMBL" id="QFXE01000001">
    <property type="protein sequence ID" value="RDH88636.1"/>
    <property type="molecule type" value="Genomic_DNA"/>
</dbReference>
<organism evidence="7 8">
    <name type="scientific">endosymbiont of Escarpia spicata</name>
    <dbReference type="NCBI Taxonomy" id="2200908"/>
    <lineage>
        <taxon>Bacteria</taxon>
        <taxon>Pseudomonadati</taxon>
        <taxon>Pseudomonadota</taxon>
        <taxon>Gammaproteobacteria</taxon>
        <taxon>sulfur-oxidizing symbionts</taxon>
    </lineage>
</organism>
<comment type="similarity">
    <text evidence="2">Belongs to the RecX family.</text>
</comment>
<evidence type="ECO:0000313" key="8">
    <source>
        <dbReference type="Proteomes" id="UP000254771"/>
    </source>
</evidence>
<keyword evidence="4" id="KW-0963">Cytoplasm</keyword>
<dbReference type="Gene3D" id="1.10.10.10">
    <property type="entry name" value="Winged helix-like DNA-binding domain superfamily/Winged helix DNA-binding domain"/>
    <property type="match status" value="2"/>
</dbReference>
<dbReference type="Proteomes" id="UP000254771">
    <property type="component" value="Unassembled WGS sequence"/>
</dbReference>
<evidence type="ECO:0000256" key="4">
    <source>
        <dbReference type="ARBA" id="ARBA00022490"/>
    </source>
</evidence>
<dbReference type="InterPro" id="IPR003783">
    <property type="entry name" value="Regulatory_RecX"/>
</dbReference>
<gene>
    <name evidence="7" type="ORF">DIZ78_01520</name>
</gene>
<dbReference type="PANTHER" id="PTHR33602:SF1">
    <property type="entry name" value="REGULATORY PROTEIN RECX FAMILY PROTEIN"/>
    <property type="match status" value="1"/>
</dbReference>
<reference evidence="7 8" key="1">
    <citation type="journal article" date="2018" name="ISME J.">
        <title>Endosymbiont genomes yield clues of tubeworm success.</title>
        <authorList>
            <person name="Li Y."/>
            <person name="Liles M.R."/>
            <person name="Halanych K.M."/>
        </authorList>
    </citation>
    <scope>NUCLEOTIDE SEQUENCE [LARGE SCALE GENOMIC DNA]</scope>
    <source>
        <strain evidence="7">A1462</strain>
    </source>
</reference>
<dbReference type="AlphaFoldDB" id="A0A370DUV3"/>
<dbReference type="Pfam" id="PF02631">
    <property type="entry name" value="RecX_HTH2"/>
    <property type="match status" value="1"/>
</dbReference>
<comment type="caution">
    <text evidence="7">The sequence shown here is derived from an EMBL/GenBank/DDBJ whole genome shotgun (WGS) entry which is preliminary data.</text>
</comment>
<evidence type="ECO:0000256" key="2">
    <source>
        <dbReference type="ARBA" id="ARBA00009695"/>
    </source>
</evidence>
<evidence type="ECO:0000259" key="5">
    <source>
        <dbReference type="Pfam" id="PF02631"/>
    </source>
</evidence>
<protein>
    <recommendedName>
        <fullName evidence="3">Regulatory protein RecX</fullName>
    </recommendedName>
</protein>
<dbReference type="Pfam" id="PF21981">
    <property type="entry name" value="RecX_HTH3"/>
    <property type="match status" value="1"/>
</dbReference>
<name>A0A370DUV3_9GAMM</name>
<feature type="domain" description="RecX third three-helical" evidence="6">
    <location>
        <begin position="73"/>
        <end position="116"/>
    </location>
</feature>
<dbReference type="GO" id="GO:0006282">
    <property type="term" value="P:regulation of DNA repair"/>
    <property type="evidence" value="ECO:0007669"/>
    <property type="project" value="InterPro"/>
</dbReference>
<dbReference type="GO" id="GO:0005737">
    <property type="term" value="C:cytoplasm"/>
    <property type="evidence" value="ECO:0007669"/>
    <property type="project" value="UniProtKB-SubCell"/>
</dbReference>
<evidence type="ECO:0000256" key="3">
    <source>
        <dbReference type="ARBA" id="ARBA00018111"/>
    </source>
</evidence>
<keyword evidence="8" id="KW-1185">Reference proteome</keyword>
<dbReference type="InterPro" id="IPR053925">
    <property type="entry name" value="RecX_HTH_3rd"/>
</dbReference>
<comment type="subcellular location">
    <subcellularLocation>
        <location evidence="1">Cytoplasm</location>
    </subcellularLocation>
</comment>
<dbReference type="PANTHER" id="PTHR33602">
    <property type="entry name" value="REGULATORY PROTEIN RECX FAMILY PROTEIN"/>
    <property type="match status" value="1"/>
</dbReference>
<dbReference type="InterPro" id="IPR036388">
    <property type="entry name" value="WH-like_DNA-bd_sf"/>
</dbReference>
<evidence type="ECO:0000259" key="6">
    <source>
        <dbReference type="Pfam" id="PF21981"/>
    </source>
</evidence>
<accession>A0A370DUV3</accession>
<evidence type="ECO:0000256" key="1">
    <source>
        <dbReference type="ARBA" id="ARBA00004496"/>
    </source>
</evidence>
<sequence>MRGRGFDGDVIEVVLDGLESTGLLSDARFTESYIEWRVGRGSGPVRIRRELRERGIDGAMISGFLEIYSGEWQERLKVVHDRKYGSEPAQDRKELSRRARFLEYRGFPGELIRQFLFDFD</sequence>